<dbReference type="EMBL" id="JAOPJF010000142">
    <property type="protein sequence ID" value="KAK1138557.1"/>
    <property type="molecule type" value="Genomic_DNA"/>
</dbReference>
<evidence type="ECO:0000313" key="1">
    <source>
        <dbReference type="EMBL" id="KAK1138557.1"/>
    </source>
</evidence>
<protein>
    <submittedName>
        <fullName evidence="1">Uncharacterized protein</fullName>
    </submittedName>
</protein>
<sequence>ITIRTLHTSPSPHLNPQDFQTVLPRYLRVLFQLSLDANDDALAESLIDQALALVRDAHQPSPPPYTYPNEEIQWMSTVGFNRAVEFYRASRDEEFRRWAEKVIALADLIDGAHKGE</sequence>
<accession>A0ACC3AMC7</accession>
<keyword evidence="2" id="KW-1185">Reference proteome</keyword>
<dbReference type="Proteomes" id="UP001177260">
    <property type="component" value="Unassembled WGS sequence"/>
</dbReference>
<gene>
    <name evidence="1" type="ORF">N8T08_002413</name>
</gene>
<evidence type="ECO:0000313" key="2">
    <source>
        <dbReference type="Proteomes" id="UP001177260"/>
    </source>
</evidence>
<organism evidence="1 2">
    <name type="scientific">Aspergillus melleus</name>
    <dbReference type="NCBI Taxonomy" id="138277"/>
    <lineage>
        <taxon>Eukaryota</taxon>
        <taxon>Fungi</taxon>
        <taxon>Dikarya</taxon>
        <taxon>Ascomycota</taxon>
        <taxon>Pezizomycotina</taxon>
        <taxon>Eurotiomycetes</taxon>
        <taxon>Eurotiomycetidae</taxon>
        <taxon>Eurotiales</taxon>
        <taxon>Aspergillaceae</taxon>
        <taxon>Aspergillus</taxon>
        <taxon>Aspergillus subgen. Circumdati</taxon>
    </lineage>
</organism>
<name>A0ACC3AMC7_9EURO</name>
<proteinExistence type="predicted"/>
<reference evidence="1 2" key="1">
    <citation type="journal article" date="2023" name="ACS Omega">
        <title>Identification of the Neoaspergillic Acid Biosynthesis Gene Cluster by Establishing an In Vitro CRISPR-Ribonucleoprotein Genetic System in Aspergillus melleus.</title>
        <authorList>
            <person name="Yuan B."/>
            <person name="Grau M.F."/>
            <person name="Murata R.M."/>
            <person name="Torok T."/>
            <person name="Venkateswaran K."/>
            <person name="Stajich J.E."/>
            <person name="Wang C.C.C."/>
        </authorList>
    </citation>
    <scope>NUCLEOTIDE SEQUENCE [LARGE SCALE GENOMIC DNA]</scope>
    <source>
        <strain evidence="1 2">IMV 1140</strain>
    </source>
</reference>
<comment type="caution">
    <text evidence="1">The sequence shown here is derived from an EMBL/GenBank/DDBJ whole genome shotgun (WGS) entry which is preliminary data.</text>
</comment>
<feature type="non-terminal residue" evidence="1">
    <location>
        <position position="1"/>
    </location>
</feature>